<evidence type="ECO:0000313" key="3">
    <source>
        <dbReference type="EMBL" id="CAI4016094.1"/>
    </source>
</evidence>
<keyword evidence="2" id="KW-0732">Signal</keyword>
<dbReference type="EMBL" id="CAMXCT010006566">
    <property type="protein sequence ID" value="CAI4016094.1"/>
    <property type="molecule type" value="Genomic_DNA"/>
</dbReference>
<dbReference type="EMBL" id="CAMXCT020006566">
    <property type="protein sequence ID" value="CAL1169469.1"/>
    <property type="molecule type" value="Genomic_DNA"/>
</dbReference>
<dbReference type="OrthoDB" id="435333at2759"/>
<dbReference type="AlphaFoldDB" id="A0A9P1GLK9"/>
<evidence type="ECO:0000313" key="5">
    <source>
        <dbReference type="Proteomes" id="UP001152797"/>
    </source>
</evidence>
<proteinExistence type="predicted"/>
<keyword evidence="1" id="KW-0812">Transmembrane</keyword>
<gene>
    <name evidence="3" type="ORF">C1SCF055_LOCUS40863</name>
</gene>
<feature type="chain" id="PRO_5043272919" evidence="2">
    <location>
        <begin position="18"/>
        <end position="519"/>
    </location>
</feature>
<reference evidence="4 5" key="2">
    <citation type="submission" date="2024-05" db="EMBL/GenBank/DDBJ databases">
        <authorList>
            <person name="Chen Y."/>
            <person name="Shah S."/>
            <person name="Dougan E. K."/>
            <person name="Thang M."/>
            <person name="Chan C."/>
        </authorList>
    </citation>
    <scope>NUCLEOTIDE SEQUENCE [LARGE SCALE GENOMIC DNA]</scope>
</reference>
<reference evidence="3" key="1">
    <citation type="submission" date="2022-10" db="EMBL/GenBank/DDBJ databases">
        <authorList>
            <person name="Chen Y."/>
            <person name="Dougan E. K."/>
            <person name="Chan C."/>
            <person name="Rhodes N."/>
            <person name="Thang M."/>
        </authorList>
    </citation>
    <scope>NUCLEOTIDE SEQUENCE</scope>
</reference>
<name>A0A9P1GLK9_9DINO</name>
<protein>
    <submittedName>
        <fullName evidence="3">Uncharacterized protein</fullName>
    </submittedName>
</protein>
<keyword evidence="1" id="KW-1133">Transmembrane helix</keyword>
<comment type="caution">
    <text evidence="3">The sequence shown here is derived from an EMBL/GenBank/DDBJ whole genome shotgun (WGS) entry which is preliminary data.</text>
</comment>
<keyword evidence="1" id="KW-0472">Membrane</keyword>
<organism evidence="3">
    <name type="scientific">Cladocopium goreaui</name>
    <dbReference type="NCBI Taxonomy" id="2562237"/>
    <lineage>
        <taxon>Eukaryota</taxon>
        <taxon>Sar</taxon>
        <taxon>Alveolata</taxon>
        <taxon>Dinophyceae</taxon>
        <taxon>Suessiales</taxon>
        <taxon>Symbiodiniaceae</taxon>
        <taxon>Cladocopium</taxon>
    </lineage>
</organism>
<keyword evidence="5" id="KW-1185">Reference proteome</keyword>
<dbReference type="InterPro" id="IPR009030">
    <property type="entry name" value="Growth_fac_rcpt_cys_sf"/>
</dbReference>
<dbReference type="SUPFAM" id="SSF57184">
    <property type="entry name" value="Growth factor receptor domain"/>
    <property type="match status" value="1"/>
</dbReference>
<feature type="transmembrane region" description="Helical" evidence="1">
    <location>
        <begin position="125"/>
        <end position="150"/>
    </location>
</feature>
<accession>A0A9P1GLK9</accession>
<feature type="signal peptide" evidence="2">
    <location>
        <begin position="1"/>
        <end position="17"/>
    </location>
</feature>
<evidence type="ECO:0000256" key="1">
    <source>
        <dbReference type="SAM" id="Phobius"/>
    </source>
</evidence>
<evidence type="ECO:0000256" key="2">
    <source>
        <dbReference type="SAM" id="SignalP"/>
    </source>
</evidence>
<dbReference type="Proteomes" id="UP001152797">
    <property type="component" value="Unassembled WGS sequence"/>
</dbReference>
<evidence type="ECO:0000313" key="4">
    <source>
        <dbReference type="EMBL" id="CAL4803406.1"/>
    </source>
</evidence>
<sequence>MALPRLLALLMASSCHCLEMCCRAFQKGAELREALRRWRRPSERPKLISISGRAPGRNNLMCERCGVGLYAPPARSFCQECPEGSTPSADRTTCEDCPMMHYSVSGMDERLPCNLPLAVVDNRCVWWHLPLLALGLGALGVCSGLVFFWIHSRKAKTKNIERILEEVYMELWDEQPNTLDAYSKKLYGLGLRKVNFDQHISGMRALQSQRAGVSIGYLLSADFAQLAIQRTGKDDPTFTDMKTCFWLSEDPIGEDIICPRDGRPGCALVDWIPRRERREQTHFMSWTWKYSLQQVRSALGTFQENLVGPCYFFMCFFANNQYRILVEESSSGSDNLEEVFETNLKRIGRMVAILDTWDQPTYLTRVWTVYEQFVASTIQIEATVGRCWNHPSFPKLGSFAAFWKVEFIMPKDASDHMQRQIAQGSDGIDEVIEAISQVDSEEAKAWSIQDEIKVKSLIQDSVGFDHVDAHVTNVMIGWIGGVVRQTCRELLDRARYEKVLKKRDRRQAAGDQRRKRMSL</sequence>
<dbReference type="EMBL" id="CAMXCT030006566">
    <property type="protein sequence ID" value="CAL4803406.1"/>
    <property type="molecule type" value="Genomic_DNA"/>
</dbReference>